<evidence type="ECO:0000313" key="3">
    <source>
        <dbReference type="Proteomes" id="UP000245942"/>
    </source>
</evidence>
<feature type="domain" description="Cupin type-2" evidence="1">
    <location>
        <begin position="65"/>
        <end position="121"/>
    </location>
</feature>
<dbReference type="CDD" id="cd02215">
    <property type="entry name" value="cupin_QDO_N_C"/>
    <property type="match status" value="1"/>
</dbReference>
<accession>A0A316UAJ5</accession>
<dbReference type="OrthoDB" id="2588190at2759"/>
<dbReference type="Gene3D" id="2.60.120.10">
    <property type="entry name" value="Jelly Rolls"/>
    <property type="match status" value="2"/>
</dbReference>
<dbReference type="AlphaFoldDB" id="A0A316UAJ5"/>
<dbReference type="Pfam" id="PF07883">
    <property type="entry name" value="Cupin_2"/>
    <property type="match status" value="1"/>
</dbReference>
<gene>
    <name evidence="2" type="ORF">BCV69DRAFT_281790</name>
</gene>
<reference evidence="2 3" key="1">
    <citation type="journal article" date="2018" name="Mol. Biol. Evol.">
        <title>Broad Genomic Sampling Reveals a Smut Pathogenic Ancestry of the Fungal Clade Ustilaginomycotina.</title>
        <authorList>
            <person name="Kijpornyongpan T."/>
            <person name="Mondo S.J."/>
            <person name="Barry K."/>
            <person name="Sandor L."/>
            <person name="Lee J."/>
            <person name="Lipzen A."/>
            <person name="Pangilinan J."/>
            <person name="LaButti K."/>
            <person name="Hainaut M."/>
            <person name="Henrissat B."/>
            <person name="Grigoriev I.V."/>
            <person name="Spatafora J.W."/>
            <person name="Aime M.C."/>
        </authorList>
    </citation>
    <scope>NUCLEOTIDE SEQUENCE [LARGE SCALE GENOMIC DNA]</scope>
    <source>
        <strain evidence="2 3">MCA 4718</strain>
    </source>
</reference>
<dbReference type="RefSeq" id="XP_025349038.1">
    <property type="nucleotide sequence ID" value="XM_025492111.1"/>
</dbReference>
<dbReference type="InterPro" id="IPR011051">
    <property type="entry name" value="RmlC_Cupin_sf"/>
</dbReference>
<dbReference type="PANTHER" id="PTHR36440:SF1">
    <property type="entry name" value="PUTATIVE (AFU_ORTHOLOGUE AFUA_8G07350)-RELATED"/>
    <property type="match status" value="1"/>
</dbReference>
<dbReference type="STRING" id="1684307.A0A316UAJ5"/>
<proteinExistence type="predicted"/>
<dbReference type="GeneID" id="37013845"/>
<evidence type="ECO:0000313" key="2">
    <source>
        <dbReference type="EMBL" id="PWN21878.1"/>
    </source>
</evidence>
<dbReference type="InterPro" id="IPR013096">
    <property type="entry name" value="Cupin_2"/>
</dbReference>
<name>A0A316UAJ5_9BASI</name>
<dbReference type="PANTHER" id="PTHR36440">
    <property type="entry name" value="PUTATIVE (AFU_ORTHOLOGUE AFUA_8G07350)-RELATED"/>
    <property type="match status" value="1"/>
</dbReference>
<dbReference type="EMBL" id="KZ819324">
    <property type="protein sequence ID" value="PWN21878.1"/>
    <property type="molecule type" value="Genomic_DNA"/>
</dbReference>
<dbReference type="SUPFAM" id="SSF51182">
    <property type="entry name" value="RmlC-like cupins"/>
    <property type="match status" value="1"/>
</dbReference>
<dbReference type="Proteomes" id="UP000245942">
    <property type="component" value="Unassembled WGS sequence"/>
</dbReference>
<evidence type="ECO:0000259" key="1">
    <source>
        <dbReference type="Pfam" id="PF07883"/>
    </source>
</evidence>
<dbReference type="InterPro" id="IPR053146">
    <property type="entry name" value="QDO-like"/>
</dbReference>
<dbReference type="InterPro" id="IPR014710">
    <property type="entry name" value="RmlC-like_jellyroll"/>
</dbReference>
<protein>
    <submittedName>
        <fullName evidence="2">RmlC-like cupin</fullName>
    </submittedName>
</protein>
<keyword evidence="3" id="KW-1185">Reference proteome</keyword>
<organism evidence="2 3">
    <name type="scientific">Pseudomicrostroma glucosiphilum</name>
    <dbReference type="NCBI Taxonomy" id="1684307"/>
    <lineage>
        <taxon>Eukaryota</taxon>
        <taxon>Fungi</taxon>
        <taxon>Dikarya</taxon>
        <taxon>Basidiomycota</taxon>
        <taxon>Ustilaginomycotina</taxon>
        <taxon>Exobasidiomycetes</taxon>
        <taxon>Microstromatales</taxon>
        <taxon>Microstromatales incertae sedis</taxon>
        <taxon>Pseudomicrostroma</taxon>
    </lineage>
</organism>
<sequence>MSSNSLRLTPRTEIHQGPLKAPRRSYILSQASGESFVIPSSKSNLRLAAGKDTTDGAFAIAVTTGGPTAPVVPHSHREAHDTWLCLRGAVQVWCEDTSRILYPGDFASVPPGYVHTFAQRGAAFNDFFGLITPGGWEGLFKYIGNPVTEDQNIVTFPSDDQAPFPVERFIAAIKEGADVVPAHGHKLVDATPFTDADVLPDETKPYFLKADTGDRYFLGGQQWETIAAARNTGGKFSIGWLEGSCLLKDHYLGSTSQLVSFEAAHTYLRVIDGTVKLTVKSADDGQTFTEELHDGEAALVASGDAFGIEFTSPYGRVLVSSGTTEPASFKGGLDTLFAALGNKAEKQTIVFGGGVGHPSGVQVKSEQLSQWAGDNYAKVITL</sequence>